<feature type="region of interest" description="Disordered" evidence="1">
    <location>
        <begin position="223"/>
        <end position="265"/>
    </location>
</feature>
<dbReference type="InterPro" id="IPR015940">
    <property type="entry name" value="UBA"/>
</dbReference>
<feature type="region of interest" description="Disordered" evidence="1">
    <location>
        <begin position="66"/>
        <end position="110"/>
    </location>
</feature>
<reference evidence="4" key="1">
    <citation type="submission" date="2021-06" db="EMBL/GenBank/DDBJ databases">
        <authorList>
            <person name="Kallberg Y."/>
            <person name="Tangrot J."/>
            <person name="Rosling A."/>
        </authorList>
    </citation>
    <scope>NUCLEOTIDE SEQUENCE</scope>
    <source>
        <strain evidence="4">BR232B</strain>
    </source>
</reference>
<accession>A0A9N9A6U4</accession>
<sequence length="320" mass="34132">MPDITVTVKCANDTKYSVTIDTSKTVLDFKKAIAENCDTPPERQRLIYSGRVLKDTDNLETYKIADGHTVHMVRGAPPGGSSSSQQSSNNNSSQQQSAPPPQNAQPMFNPFANLGAPFGTPPFTNTTAPSATGAPLPFGDLFNNPAFLQQLTQMMSDPAVLDAVIASNPQLADMGSQVRAAMQNPALQSMMANPDFIRRMTEMYATMMTPPTDFANVMGGLGTQGAPGANPGFNASANTGTTNTPSDSTNAASTNTTNTSNPTAAPNPFLNLFNPAERYQVQLQQLNEMGFWDAQRNIRALLACGGNVNAAIEYLLSDRQ</sequence>
<dbReference type="Pfam" id="PF23195">
    <property type="entry name" value="UBQLN1"/>
    <property type="match status" value="1"/>
</dbReference>
<dbReference type="Pfam" id="PF00240">
    <property type="entry name" value="ubiquitin"/>
    <property type="match status" value="1"/>
</dbReference>
<dbReference type="GO" id="GO:0006511">
    <property type="term" value="P:ubiquitin-dependent protein catabolic process"/>
    <property type="evidence" value="ECO:0007669"/>
    <property type="project" value="TreeGrafter"/>
</dbReference>
<feature type="compositionally biased region" description="Low complexity" evidence="1">
    <location>
        <begin position="241"/>
        <end position="265"/>
    </location>
</feature>
<dbReference type="PANTHER" id="PTHR10677">
    <property type="entry name" value="UBIQUILIN"/>
    <property type="match status" value="1"/>
</dbReference>
<gene>
    <name evidence="4" type="ORF">PBRASI_LOCUS3667</name>
</gene>
<dbReference type="Proteomes" id="UP000789739">
    <property type="component" value="Unassembled WGS sequence"/>
</dbReference>
<feature type="domain" description="Ubiquitin-like" evidence="3">
    <location>
        <begin position="4"/>
        <end position="79"/>
    </location>
</feature>
<dbReference type="InterPro" id="IPR015496">
    <property type="entry name" value="Ubiquilin"/>
</dbReference>
<dbReference type="GO" id="GO:0005829">
    <property type="term" value="C:cytosol"/>
    <property type="evidence" value="ECO:0007669"/>
    <property type="project" value="TreeGrafter"/>
</dbReference>
<comment type="caution">
    <text evidence="4">The sequence shown here is derived from an EMBL/GenBank/DDBJ whole genome shotgun (WGS) entry which is preliminary data.</text>
</comment>
<dbReference type="FunFam" id="3.10.20.90:FF:000205">
    <property type="entry name" value="2'-5'-oligoadenylate synthase-like protein 2"/>
    <property type="match status" value="1"/>
</dbReference>
<dbReference type="GO" id="GO:0031593">
    <property type="term" value="F:polyubiquitin modification-dependent protein binding"/>
    <property type="evidence" value="ECO:0007669"/>
    <property type="project" value="TreeGrafter"/>
</dbReference>
<name>A0A9N9A6U4_9GLOM</name>
<dbReference type="EMBL" id="CAJVPI010000340">
    <property type="protein sequence ID" value="CAG8521853.1"/>
    <property type="molecule type" value="Genomic_DNA"/>
</dbReference>
<organism evidence="4 5">
    <name type="scientific">Paraglomus brasilianum</name>
    <dbReference type="NCBI Taxonomy" id="144538"/>
    <lineage>
        <taxon>Eukaryota</taxon>
        <taxon>Fungi</taxon>
        <taxon>Fungi incertae sedis</taxon>
        <taxon>Mucoromycota</taxon>
        <taxon>Glomeromycotina</taxon>
        <taxon>Glomeromycetes</taxon>
        <taxon>Paraglomerales</taxon>
        <taxon>Paraglomeraceae</taxon>
        <taxon>Paraglomus</taxon>
    </lineage>
</organism>
<evidence type="ECO:0000256" key="1">
    <source>
        <dbReference type="SAM" id="MobiDB-lite"/>
    </source>
</evidence>
<dbReference type="Gene3D" id="3.10.20.90">
    <property type="entry name" value="Phosphatidylinositol 3-kinase Catalytic Subunit, Chain A, domain 1"/>
    <property type="match status" value="1"/>
</dbReference>
<dbReference type="InterPro" id="IPR029071">
    <property type="entry name" value="Ubiquitin-like_domsf"/>
</dbReference>
<evidence type="ECO:0000259" key="3">
    <source>
        <dbReference type="PROSITE" id="PS50053"/>
    </source>
</evidence>
<feature type="compositionally biased region" description="Low complexity" evidence="1">
    <location>
        <begin position="75"/>
        <end position="97"/>
    </location>
</feature>
<dbReference type="CDD" id="cd14399">
    <property type="entry name" value="UBA_PLICs"/>
    <property type="match status" value="1"/>
</dbReference>
<dbReference type="PROSITE" id="PS50030">
    <property type="entry name" value="UBA"/>
    <property type="match status" value="1"/>
</dbReference>
<dbReference type="OrthoDB" id="267397at2759"/>
<dbReference type="SMART" id="SM00213">
    <property type="entry name" value="UBQ"/>
    <property type="match status" value="1"/>
</dbReference>
<dbReference type="SUPFAM" id="SSF54236">
    <property type="entry name" value="Ubiquitin-like"/>
    <property type="match status" value="1"/>
</dbReference>
<evidence type="ECO:0000313" key="4">
    <source>
        <dbReference type="EMBL" id="CAG8521853.1"/>
    </source>
</evidence>
<dbReference type="PROSITE" id="PS50053">
    <property type="entry name" value="UBIQUITIN_2"/>
    <property type="match status" value="1"/>
</dbReference>
<evidence type="ECO:0000313" key="5">
    <source>
        <dbReference type="Proteomes" id="UP000789739"/>
    </source>
</evidence>
<evidence type="ECO:0000259" key="2">
    <source>
        <dbReference type="PROSITE" id="PS50030"/>
    </source>
</evidence>
<dbReference type="SUPFAM" id="SSF46934">
    <property type="entry name" value="UBA-like"/>
    <property type="match status" value="1"/>
</dbReference>
<dbReference type="Pfam" id="PF00627">
    <property type="entry name" value="UBA"/>
    <property type="match status" value="1"/>
</dbReference>
<protein>
    <submittedName>
        <fullName evidence="4">1679_t:CDS:1</fullName>
    </submittedName>
</protein>
<proteinExistence type="predicted"/>
<dbReference type="InterPro" id="IPR000626">
    <property type="entry name" value="Ubiquitin-like_dom"/>
</dbReference>
<dbReference type="CDD" id="cd16106">
    <property type="entry name" value="Ubl_Dsk2p_like"/>
    <property type="match status" value="1"/>
</dbReference>
<dbReference type="InterPro" id="IPR009060">
    <property type="entry name" value="UBA-like_sf"/>
</dbReference>
<keyword evidence="5" id="KW-1185">Reference proteome</keyword>
<dbReference type="Gene3D" id="1.10.8.10">
    <property type="entry name" value="DNA helicase RuvA subunit, C-terminal domain"/>
    <property type="match status" value="1"/>
</dbReference>
<dbReference type="SMART" id="SM00165">
    <property type="entry name" value="UBA"/>
    <property type="match status" value="1"/>
</dbReference>
<dbReference type="AlphaFoldDB" id="A0A9N9A6U4"/>
<dbReference type="PANTHER" id="PTHR10677:SF3">
    <property type="entry name" value="FI07626P-RELATED"/>
    <property type="match status" value="1"/>
</dbReference>
<feature type="domain" description="UBA" evidence="2">
    <location>
        <begin position="274"/>
        <end position="318"/>
    </location>
</feature>